<dbReference type="GO" id="GO:0048056">
    <property type="term" value="P:R3/R4 cell differentiation"/>
    <property type="evidence" value="ECO:0007669"/>
    <property type="project" value="UniProtKB-ARBA"/>
</dbReference>
<dbReference type="GO" id="GO:0005509">
    <property type="term" value="F:calcium ion binding"/>
    <property type="evidence" value="ECO:0007669"/>
    <property type="project" value="InterPro"/>
</dbReference>
<evidence type="ECO:0000313" key="9">
    <source>
        <dbReference type="Proteomes" id="UP000092445"/>
    </source>
</evidence>
<dbReference type="InterPro" id="IPR013032">
    <property type="entry name" value="EGF-like_CS"/>
</dbReference>
<feature type="disulfide bond" evidence="6">
    <location>
        <begin position="79"/>
        <end position="88"/>
    </location>
</feature>
<feature type="domain" description="EGF-like" evidence="7">
    <location>
        <begin position="92"/>
        <end position="129"/>
    </location>
</feature>
<evidence type="ECO:0000256" key="2">
    <source>
        <dbReference type="ARBA" id="ARBA00022729"/>
    </source>
</evidence>
<dbReference type="InterPro" id="IPR051022">
    <property type="entry name" value="Notch_Cell-Fate_Det"/>
</dbReference>
<reference evidence="8" key="2">
    <citation type="submission" date="2020-05" db="UniProtKB">
        <authorList>
            <consortium name="EnsemblMetazoa"/>
        </authorList>
    </citation>
    <scope>IDENTIFICATION</scope>
    <source>
        <strain evidence="8">IAEA</strain>
    </source>
</reference>
<dbReference type="PROSITE" id="PS00022">
    <property type="entry name" value="EGF_1"/>
    <property type="match status" value="3"/>
</dbReference>
<name>A0A1B0A8H6_GLOPL</name>
<comment type="caution">
    <text evidence="6">Lacks conserved residue(s) required for the propagation of feature annotation.</text>
</comment>
<keyword evidence="3" id="KW-0677">Repeat</keyword>
<dbReference type="PANTHER" id="PTHR24049">
    <property type="entry name" value="CRUMBS FAMILY MEMBER"/>
    <property type="match status" value="1"/>
</dbReference>
<dbReference type="CDD" id="cd00054">
    <property type="entry name" value="EGF_CA"/>
    <property type="match status" value="2"/>
</dbReference>
<dbReference type="SMART" id="SM00181">
    <property type="entry name" value="EGF"/>
    <property type="match status" value="5"/>
</dbReference>
<organism evidence="8 9">
    <name type="scientific">Glossina pallidipes</name>
    <name type="common">Tsetse fly</name>
    <dbReference type="NCBI Taxonomy" id="7398"/>
    <lineage>
        <taxon>Eukaryota</taxon>
        <taxon>Metazoa</taxon>
        <taxon>Ecdysozoa</taxon>
        <taxon>Arthropoda</taxon>
        <taxon>Hexapoda</taxon>
        <taxon>Insecta</taxon>
        <taxon>Pterygota</taxon>
        <taxon>Neoptera</taxon>
        <taxon>Endopterygota</taxon>
        <taxon>Diptera</taxon>
        <taxon>Brachycera</taxon>
        <taxon>Muscomorpha</taxon>
        <taxon>Hippoboscoidea</taxon>
        <taxon>Glossinidae</taxon>
        <taxon>Glossina</taxon>
    </lineage>
</organism>
<evidence type="ECO:0000256" key="4">
    <source>
        <dbReference type="ARBA" id="ARBA00023157"/>
    </source>
</evidence>
<dbReference type="EnsemblMetazoa" id="GPAI037683-RA">
    <property type="protein sequence ID" value="GPAI037683-PA"/>
    <property type="gene ID" value="GPAI037683"/>
</dbReference>
<dbReference type="InterPro" id="IPR001881">
    <property type="entry name" value="EGF-like_Ca-bd_dom"/>
</dbReference>
<evidence type="ECO:0000259" key="7">
    <source>
        <dbReference type="PROSITE" id="PS50026"/>
    </source>
</evidence>
<dbReference type="GO" id="GO:0007476">
    <property type="term" value="P:imaginal disc-derived wing morphogenesis"/>
    <property type="evidence" value="ECO:0007669"/>
    <property type="project" value="UniProtKB-ARBA"/>
</dbReference>
<evidence type="ECO:0000256" key="6">
    <source>
        <dbReference type="PROSITE-ProRule" id="PRU00076"/>
    </source>
</evidence>
<dbReference type="AlphaFoldDB" id="A0A1B0A8H6"/>
<dbReference type="PROSITE" id="PS01187">
    <property type="entry name" value="EGF_CA"/>
    <property type="match status" value="1"/>
</dbReference>
<dbReference type="FunFam" id="2.10.25.10:FF:000063">
    <property type="entry name" value="Slit guidance ligand 2"/>
    <property type="match status" value="1"/>
</dbReference>
<dbReference type="VEuPathDB" id="VectorBase:GPAI037683"/>
<dbReference type="Gene3D" id="2.10.25.10">
    <property type="entry name" value="Laminin"/>
    <property type="match status" value="5"/>
</dbReference>
<feature type="disulfide bond" evidence="6">
    <location>
        <begin position="196"/>
        <end position="205"/>
    </location>
</feature>
<keyword evidence="4 6" id="KW-1015">Disulfide bond</keyword>
<keyword evidence="1 6" id="KW-0245">EGF-like domain</keyword>
<sequence length="308" mass="32899">MYVCLLSLGSDEIIRFIISDTAVADAALTALVCYICSSKYVGDYCEYPNPCLTGLGRCQNGGTCQGSYRNDRLSISCICPIGFSESLCEIPVKNACDSSPCKNGGTCNLKTLEEYTCACVNGYTGEHCETQNICATSPCHNGGTCTSIAGGTSYKCICPKGFKGHKCMDDVEECKQNPCKHGGTCLNTHGSYQCMCPGGYTGKNCESKYVPCSPSPCQNGGTCRPSTGLTYECKCREVVTMTVLVVGGGDGGGAMFVPAVQSKCLNKNVCARKAQGINAKYSAESYFKSSIYFTLCIYFKKKFAFTKS</sequence>
<dbReference type="GO" id="GO:0030855">
    <property type="term" value="P:epithelial cell differentiation"/>
    <property type="evidence" value="ECO:0007669"/>
    <property type="project" value="UniProtKB-ARBA"/>
</dbReference>
<dbReference type="InterPro" id="IPR000742">
    <property type="entry name" value="EGF"/>
</dbReference>
<accession>A0A1B0A8H6</accession>
<feature type="domain" description="EGF-like" evidence="7">
    <location>
        <begin position="130"/>
        <end position="168"/>
    </location>
</feature>
<keyword evidence="9" id="KW-1185">Reference proteome</keyword>
<proteinExistence type="predicted"/>
<dbReference type="GO" id="GO:0016318">
    <property type="term" value="P:ommatidial rotation"/>
    <property type="evidence" value="ECO:0007669"/>
    <property type="project" value="UniProtKB-ARBA"/>
</dbReference>
<dbReference type="Pfam" id="PF00008">
    <property type="entry name" value="EGF"/>
    <property type="match status" value="3"/>
</dbReference>
<feature type="domain" description="EGF-like" evidence="7">
    <location>
        <begin position="170"/>
        <end position="206"/>
    </location>
</feature>
<evidence type="ECO:0000256" key="5">
    <source>
        <dbReference type="ARBA" id="ARBA00023180"/>
    </source>
</evidence>
<dbReference type="InterPro" id="IPR018097">
    <property type="entry name" value="EGF_Ca-bd_CS"/>
</dbReference>
<dbReference type="Proteomes" id="UP000092445">
    <property type="component" value="Unassembled WGS sequence"/>
</dbReference>
<feature type="disulfide bond" evidence="6">
    <location>
        <begin position="119"/>
        <end position="128"/>
    </location>
</feature>
<dbReference type="PROSITE" id="PS01186">
    <property type="entry name" value="EGF_2"/>
    <property type="match status" value="4"/>
</dbReference>
<dbReference type="GO" id="GO:0007411">
    <property type="term" value="P:axon guidance"/>
    <property type="evidence" value="ECO:0007669"/>
    <property type="project" value="UniProtKB-ARBA"/>
</dbReference>
<evidence type="ECO:0000256" key="1">
    <source>
        <dbReference type="ARBA" id="ARBA00022536"/>
    </source>
</evidence>
<dbReference type="Pfam" id="PF12661">
    <property type="entry name" value="hEGF"/>
    <property type="match status" value="1"/>
</dbReference>
<evidence type="ECO:0000313" key="8">
    <source>
        <dbReference type="EnsemblMetazoa" id="GPAI037683-PA"/>
    </source>
</evidence>
<feature type="disulfide bond" evidence="6">
    <location>
        <begin position="158"/>
        <end position="167"/>
    </location>
</feature>
<dbReference type="STRING" id="7398.A0A1B0A8H6"/>
<reference evidence="9" key="1">
    <citation type="submission" date="2014-03" db="EMBL/GenBank/DDBJ databases">
        <authorList>
            <person name="Aksoy S."/>
            <person name="Warren W."/>
            <person name="Wilson R.K."/>
        </authorList>
    </citation>
    <scope>NUCLEOTIDE SEQUENCE [LARGE SCALE GENOMIC DNA]</scope>
    <source>
        <strain evidence="9">IAEA</strain>
    </source>
</reference>
<dbReference type="PROSITE" id="PS00010">
    <property type="entry name" value="ASX_HYDROXYL"/>
    <property type="match status" value="1"/>
</dbReference>
<dbReference type="GO" id="GO:0040008">
    <property type="term" value="P:regulation of growth"/>
    <property type="evidence" value="ECO:0007669"/>
    <property type="project" value="UniProtKB-ARBA"/>
</dbReference>
<dbReference type="SUPFAM" id="SSF57196">
    <property type="entry name" value="EGF/Laminin"/>
    <property type="match status" value="4"/>
</dbReference>
<keyword evidence="5" id="KW-0325">Glycoprotein</keyword>
<dbReference type="InterPro" id="IPR000152">
    <property type="entry name" value="EGF-type_Asp/Asn_hydroxyl_site"/>
</dbReference>
<protein>
    <recommendedName>
        <fullName evidence="7">EGF-like domain-containing protein</fullName>
    </recommendedName>
</protein>
<dbReference type="PANTHER" id="PTHR24049:SF32">
    <property type="entry name" value="EGF-LIKE DOMAIN-CONTAINING PROTEIN"/>
    <property type="match status" value="1"/>
</dbReference>
<dbReference type="GO" id="GO:0005911">
    <property type="term" value="C:cell-cell junction"/>
    <property type="evidence" value="ECO:0007669"/>
    <property type="project" value="UniProtKB-ARBA"/>
</dbReference>
<feature type="domain" description="EGF-like" evidence="7">
    <location>
        <begin position="47"/>
        <end position="89"/>
    </location>
</feature>
<dbReference type="GO" id="GO:0050769">
    <property type="term" value="P:positive regulation of neurogenesis"/>
    <property type="evidence" value="ECO:0007669"/>
    <property type="project" value="UniProtKB-ARBA"/>
</dbReference>
<keyword evidence="2" id="KW-0732">Signal</keyword>
<dbReference type="SMART" id="SM00179">
    <property type="entry name" value="EGF_CA"/>
    <property type="match status" value="3"/>
</dbReference>
<dbReference type="PROSITE" id="PS50026">
    <property type="entry name" value="EGF_3"/>
    <property type="match status" value="5"/>
</dbReference>
<dbReference type="FunFam" id="2.10.25.10:FF:000012">
    <property type="entry name" value="Delta-like protein"/>
    <property type="match status" value="1"/>
</dbReference>
<dbReference type="GO" id="GO:0120035">
    <property type="term" value="P:regulation of plasma membrane bounded cell projection organization"/>
    <property type="evidence" value="ECO:0007669"/>
    <property type="project" value="UniProtKB-ARBA"/>
</dbReference>
<feature type="disulfide bond" evidence="6">
    <location>
        <begin position="139"/>
        <end position="156"/>
    </location>
</feature>
<evidence type="ECO:0000256" key="3">
    <source>
        <dbReference type="ARBA" id="ARBA00022737"/>
    </source>
</evidence>
<dbReference type="PRINTS" id="PR00010">
    <property type="entry name" value="EGFBLOOD"/>
</dbReference>
<dbReference type="FunFam" id="2.10.25.10:FF:000151">
    <property type="entry name" value="FAT atypical cadherin 4"/>
    <property type="match status" value="1"/>
</dbReference>
<feature type="domain" description="EGF-like" evidence="7">
    <location>
        <begin position="208"/>
        <end position="245"/>
    </location>
</feature>